<dbReference type="SUPFAM" id="SSF51338">
    <property type="entry name" value="Composite domain of metallo-dependent hydrolases"/>
    <property type="match status" value="1"/>
</dbReference>
<dbReference type="PANTHER" id="PTHR11647">
    <property type="entry name" value="HYDRANTOINASE/DIHYDROPYRIMIDINASE FAMILY MEMBER"/>
    <property type="match status" value="1"/>
</dbReference>
<evidence type="ECO:0000256" key="1">
    <source>
        <dbReference type="ARBA" id="ARBA00001947"/>
    </source>
</evidence>
<evidence type="ECO:0000259" key="2">
    <source>
        <dbReference type="Pfam" id="PF01979"/>
    </source>
</evidence>
<dbReference type="Pfam" id="PF01979">
    <property type="entry name" value="Amidohydro_1"/>
    <property type="match status" value="1"/>
</dbReference>
<protein>
    <submittedName>
        <fullName evidence="3">Beta-aspartyl-dipeptidase (Metallo-type)</fullName>
    </submittedName>
</protein>
<dbReference type="GO" id="GO:0008798">
    <property type="term" value="F:beta-aspartyl-peptidase activity"/>
    <property type="evidence" value="ECO:0007669"/>
    <property type="project" value="InterPro"/>
</dbReference>
<dbReference type="NCBIfam" id="TIGR01975">
    <property type="entry name" value="isoAsp_dipep"/>
    <property type="match status" value="1"/>
</dbReference>
<dbReference type="AlphaFoldDB" id="A0A1H1XQU0"/>
<dbReference type="GO" id="GO:0016810">
    <property type="term" value="F:hydrolase activity, acting on carbon-nitrogen (but not peptide) bonds"/>
    <property type="evidence" value="ECO:0007669"/>
    <property type="project" value="InterPro"/>
</dbReference>
<dbReference type="RefSeq" id="WP_146688828.1">
    <property type="nucleotide sequence ID" value="NZ_LT629750.1"/>
</dbReference>
<dbReference type="EMBL" id="LT629750">
    <property type="protein sequence ID" value="SDT11590.1"/>
    <property type="molecule type" value="Genomic_DNA"/>
</dbReference>
<accession>A0A1H1XQU0</accession>
<dbReference type="PANTHER" id="PTHR11647:SF1">
    <property type="entry name" value="COLLAPSIN RESPONSE MEDIATOR PROTEIN"/>
    <property type="match status" value="1"/>
</dbReference>
<organism evidence="3 4">
    <name type="scientific">Bradyrhizobium canariense</name>
    <dbReference type="NCBI Taxonomy" id="255045"/>
    <lineage>
        <taxon>Bacteria</taxon>
        <taxon>Pseudomonadati</taxon>
        <taxon>Pseudomonadota</taxon>
        <taxon>Alphaproteobacteria</taxon>
        <taxon>Hyphomicrobiales</taxon>
        <taxon>Nitrobacteraceae</taxon>
        <taxon>Bradyrhizobium</taxon>
    </lineage>
</organism>
<dbReference type="Proteomes" id="UP000243904">
    <property type="component" value="Chromosome I"/>
</dbReference>
<name>A0A1H1XQU0_9BRAD</name>
<dbReference type="InterPro" id="IPR050378">
    <property type="entry name" value="Metallo-dep_Hydrolases_sf"/>
</dbReference>
<feature type="domain" description="Amidohydrolase-related" evidence="2">
    <location>
        <begin position="52"/>
        <end position="370"/>
    </location>
</feature>
<dbReference type="Gene3D" id="3.20.20.140">
    <property type="entry name" value="Metal-dependent hydrolases"/>
    <property type="match status" value="1"/>
</dbReference>
<comment type="cofactor">
    <cofactor evidence="1">
        <name>Zn(2+)</name>
        <dbReference type="ChEBI" id="CHEBI:29105"/>
    </cofactor>
</comment>
<evidence type="ECO:0000313" key="3">
    <source>
        <dbReference type="EMBL" id="SDT11590.1"/>
    </source>
</evidence>
<dbReference type="Gene3D" id="2.30.40.10">
    <property type="entry name" value="Urease, subunit C, domain 1"/>
    <property type="match status" value="1"/>
</dbReference>
<dbReference type="InterPro" id="IPR011059">
    <property type="entry name" value="Metal-dep_hydrolase_composite"/>
</dbReference>
<dbReference type="InterPro" id="IPR010229">
    <property type="entry name" value="Pept_M38_dipep"/>
</dbReference>
<gene>
    <name evidence="3" type="ORF">SAMN05444158_4443</name>
</gene>
<dbReference type="SUPFAM" id="SSF51556">
    <property type="entry name" value="Metallo-dependent hydrolases"/>
    <property type="match status" value="1"/>
</dbReference>
<proteinExistence type="predicted"/>
<evidence type="ECO:0000313" key="4">
    <source>
        <dbReference type="Proteomes" id="UP000243904"/>
    </source>
</evidence>
<dbReference type="InterPro" id="IPR032466">
    <property type="entry name" value="Metal_Hydrolase"/>
</dbReference>
<sequence>MITVLRNCRLHNPREVGIRDVLVADHRIAAVESSLPRVALPDVREIDCQGKIVAPGFIDSHVHILGGGGSNGPITRGPELNLTEFTTNGTTTVVGLLGADGLTRDLMGLLAKARSLELEGMSAYILLGAYDLPLPSFTGDLKKDIVLVSNALGIGEVAIADERSSQPTLEEIIRIGADARIAGRLAGRGGFVNIHIGPGKKGIQLLFDAVEQSDLPPNTYLPTHCNRNGAVLDQMVKWGELGGPIDLTTIRTIPGFVACPDAVEFLLGKSVPLERLSMSTDGGGVYPHLSDARGNSTMARWETSALHYEFKSMVDAGIDIASALSIVSANPARHLRLYPRKGVIAAGSDADLVVLNEDLTIDKVIAMGQLMVDGGQAVVKGVFE</sequence>
<dbReference type="InterPro" id="IPR006680">
    <property type="entry name" value="Amidohydro-rel"/>
</dbReference>
<reference evidence="4" key="1">
    <citation type="submission" date="2016-10" db="EMBL/GenBank/DDBJ databases">
        <authorList>
            <person name="Varghese N."/>
            <person name="Submissions S."/>
        </authorList>
    </citation>
    <scope>NUCLEOTIDE SEQUENCE [LARGE SCALE GENOMIC DNA]</scope>
    <source>
        <strain evidence="4">GAS369</strain>
    </source>
</reference>
<keyword evidence="4" id="KW-1185">Reference proteome</keyword>